<dbReference type="EMBL" id="CP073721">
    <property type="protein sequence ID" value="UWZ35010.1"/>
    <property type="molecule type" value="Genomic_DNA"/>
</dbReference>
<feature type="transmembrane region" description="Helical" evidence="1">
    <location>
        <begin position="45"/>
        <end position="70"/>
    </location>
</feature>
<evidence type="ECO:0000313" key="3">
    <source>
        <dbReference type="Proteomes" id="UP001058271"/>
    </source>
</evidence>
<sequence>MTVGRHSLGRPGLERRELIAVTVDQDGRRPVRHARHRRVRSMWQWTGEAMGIVVAAAVLGVLAVSGWYTASGATAVAQMLAR</sequence>
<dbReference type="Proteomes" id="UP001058271">
    <property type="component" value="Chromosome"/>
</dbReference>
<dbReference type="RefSeq" id="WP_260724351.1">
    <property type="nucleotide sequence ID" value="NZ_BAAABS010000082.1"/>
</dbReference>
<evidence type="ECO:0000256" key="1">
    <source>
        <dbReference type="SAM" id="Phobius"/>
    </source>
</evidence>
<proteinExistence type="predicted"/>
<gene>
    <name evidence="2" type="ORF">Drose_28125</name>
</gene>
<protein>
    <submittedName>
        <fullName evidence="2">Uncharacterized protein</fullName>
    </submittedName>
</protein>
<reference evidence="2" key="1">
    <citation type="submission" date="2021-04" db="EMBL/GenBank/DDBJ databases">
        <title>Biosynthetic gene clusters of Dactylosporangioum roseum.</title>
        <authorList>
            <person name="Hartkoorn R.C."/>
            <person name="Beaudoing E."/>
            <person name="Hot D."/>
            <person name="Moureu S."/>
        </authorList>
    </citation>
    <scope>NUCLEOTIDE SEQUENCE</scope>
    <source>
        <strain evidence="2">NRRL B-16295</strain>
    </source>
</reference>
<name>A0ABY5Z1S8_9ACTN</name>
<keyword evidence="1" id="KW-1133">Transmembrane helix</keyword>
<keyword evidence="1" id="KW-0472">Membrane</keyword>
<keyword evidence="1" id="KW-0812">Transmembrane</keyword>
<accession>A0ABY5Z1S8</accession>
<organism evidence="2 3">
    <name type="scientific">Dactylosporangium roseum</name>
    <dbReference type="NCBI Taxonomy" id="47989"/>
    <lineage>
        <taxon>Bacteria</taxon>
        <taxon>Bacillati</taxon>
        <taxon>Actinomycetota</taxon>
        <taxon>Actinomycetes</taxon>
        <taxon>Micromonosporales</taxon>
        <taxon>Micromonosporaceae</taxon>
        <taxon>Dactylosporangium</taxon>
    </lineage>
</organism>
<keyword evidence="3" id="KW-1185">Reference proteome</keyword>
<evidence type="ECO:0000313" key="2">
    <source>
        <dbReference type="EMBL" id="UWZ35010.1"/>
    </source>
</evidence>